<feature type="transmembrane region" description="Helical" evidence="6">
    <location>
        <begin position="155"/>
        <end position="176"/>
    </location>
</feature>
<feature type="transmembrane region" description="Helical" evidence="6">
    <location>
        <begin position="282"/>
        <end position="308"/>
    </location>
</feature>
<sequence>MQRRGTGMAEIRLQRQLGLLQVVLYGLGVTVGAGIYALVGGTITLAGDHAPVSFVLAALVMALPAACFAELTGRLPFAAAEAHFVREGLGSRRLFLLVGLGVALIGIVSTAAIAHGAVNYLVLALDLPVPLLLALVIGGCGLVAALGVKSSIGIAGALTLIEVGGLVLIIGGGFWAGQDLAGQAVRAVPTTLSPTVWAGIMAASLLAFFAFIGFEDIDSIAEETIDPQRTLARGIFLTLAITTVLYLGVVLTVLASGPLAEVASHPAPLTLAFTRNTGLPEVLLTVIASLATLNGVIVQILMAGRVLFGLAREGELPRGLGRLSPRSATPVRATALAASLALGLALAFPILRLAEWTSGLTLGVFALVCLSLARIHARGDPAPPGTFRVYRWVPVAGALACIGLLIAGFAAGG</sequence>
<name>A0A2T4JM85_9RHOB</name>
<evidence type="ECO:0000256" key="4">
    <source>
        <dbReference type="ARBA" id="ARBA00022989"/>
    </source>
</evidence>
<evidence type="ECO:0000313" key="7">
    <source>
        <dbReference type="EMBL" id="PTE19015.1"/>
    </source>
</evidence>
<evidence type="ECO:0000256" key="2">
    <source>
        <dbReference type="ARBA" id="ARBA00022475"/>
    </source>
</evidence>
<evidence type="ECO:0000256" key="5">
    <source>
        <dbReference type="ARBA" id="ARBA00023136"/>
    </source>
</evidence>
<feature type="transmembrane region" description="Helical" evidence="6">
    <location>
        <begin position="235"/>
        <end position="255"/>
    </location>
</feature>
<keyword evidence="2" id="KW-1003">Cell membrane</keyword>
<protein>
    <submittedName>
        <fullName evidence="7">Amino acid permease</fullName>
    </submittedName>
</protein>
<feature type="transmembrane region" description="Helical" evidence="6">
    <location>
        <begin position="94"/>
        <end position="117"/>
    </location>
</feature>
<evidence type="ECO:0000256" key="6">
    <source>
        <dbReference type="SAM" id="Phobius"/>
    </source>
</evidence>
<feature type="transmembrane region" description="Helical" evidence="6">
    <location>
        <begin position="129"/>
        <end position="148"/>
    </location>
</feature>
<keyword evidence="8" id="KW-1185">Reference proteome</keyword>
<dbReference type="Gene3D" id="1.20.1740.10">
    <property type="entry name" value="Amino acid/polyamine transporter I"/>
    <property type="match status" value="1"/>
</dbReference>
<dbReference type="GO" id="GO:0022857">
    <property type="term" value="F:transmembrane transporter activity"/>
    <property type="evidence" value="ECO:0007669"/>
    <property type="project" value="InterPro"/>
</dbReference>
<evidence type="ECO:0000256" key="3">
    <source>
        <dbReference type="ARBA" id="ARBA00022692"/>
    </source>
</evidence>
<dbReference type="PANTHER" id="PTHR42770">
    <property type="entry name" value="AMINO ACID TRANSPORTER-RELATED"/>
    <property type="match status" value="1"/>
</dbReference>
<gene>
    <name evidence="7" type="ORF">C5F46_02010</name>
</gene>
<dbReference type="InterPro" id="IPR002293">
    <property type="entry name" value="AA/rel_permease1"/>
</dbReference>
<feature type="transmembrane region" description="Helical" evidence="6">
    <location>
        <begin position="356"/>
        <end position="377"/>
    </location>
</feature>
<proteinExistence type="predicted"/>
<feature type="transmembrane region" description="Helical" evidence="6">
    <location>
        <begin position="329"/>
        <end position="350"/>
    </location>
</feature>
<dbReference type="PIRSF" id="PIRSF006060">
    <property type="entry name" value="AA_transporter"/>
    <property type="match status" value="1"/>
</dbReference>
<dbReference type="GO" id="GO:0005886">
    <property type="term" value="C:plasma membrane"/>
    <property type="evidence" value="ECO:0007669"/>
    <property type="project" value="UniProtKB-SubCell"/>
</dbReference>
<comment type="caution">
    <text evidence="7">The sequence shown here is derived from an EMBL/GenBank/DDBJ whole genome shotgun (WGS) entry which is preliminary data.</text>
</comment>
<evidence type="ECO:0000313" key="8">
    <source>
        <dbReference type="Proteomes" id="UP000241899"/>
    </source>
</evidence>
<dbReference type="InterPro" id="IPR050367">
    <property type="entry name" value="APC_superfamily"/>
</dbReference>
<feature type="transmembrane region" description="Helical" evidence="6">
    <location>
        <begin position="52"/>
        <end position="73"/>
    </location>
</feature>
<dbReference type="OrthoDB" id="7065842at2"/>
<keyword evidence="4 6" id="KW-1133">Transmembrane helix</keyword>
<feature type="transmembrane region" description="Helical" evidence="6">
    <location>
        <begin position="196"/>
        <end position="214"/>
    </location>
</feature>
<dbReference type="Proteomes" id="UP000241899">
    <property type="component" value="Unassembled WGS sequence"/>
</dbReference>
<dbReference type="PANTHER" id="PTHR42770:SF11">
    <property type="entry name" value="INNER MEMBRANE TRANSPORT PROTEIN YBAT"/>
    <property type="match status" value="1"/>
</dbReference>
<dbReference type="Pfam" id="PF13520">
    <property type="entry name" value="AA_permease_2"/>
    <property type="match status" value="1"/>
</dbReference>
<keyword evidence="5 6" id="KW-0472">Membrane</keyword>
<feature type="transmembrane region" description="Helical" evidence="6">
    <location>
        <begin position="389"/>
        <end position="411"/>
    </location>
</feature>
<accession>A0A2T4JM85</accession>
<organism evidence="7 8">
    <name type="scientific">Phaeovulum veldkampii DSM 11550</name>
    <dbReference type="NCBI Taxonomy" id="1185920"/>
    <lineage>
        <taxon>Bacteria</taxon>
        <taxon>Pseudomonadati</taxon>
        <taxon>Pseudomonadota</taxon>
        <taxon>Alphaproteobacteria</taxon>
        <taxon>Rhodobacterales</taxon>
        <taxon>Paracoccaceae</taxon>
        <taxon>Phaeovulum</taxon>
    </lineage>
</organism>
<feature type="transmembrane region" description="Helical" evidence="6">
    <location>
        <begin position="22"/>
        <end position="46"/>
    </location>
</feature>
<keyword evidence="3 6" id="KW-0812">Transmembrane</keyword>
<evidence type="ECO:0000256" key="1">
    <source>
        <dbReference type="ARBA" id="ARBA00004651"/>
    </source>
</evidence>
<dbReference type="AlphaFoldDB" id="A0A2T4JM85"/>
<dbReference type="EMBL" id="PZKF01000003">
    <property type="protein sequence ID" value="PTE19015.1"/>
    <property type="molecule type" value="Genomic_DNA"/>
</dbReference>
<comment type="subcellular location">
    <subcellularLocation>
        <location evidence="1">Cell membrane</location>
        <topology evidence="1">Multi-pass membrane protein</topology>
    </subcellularLocation>
</comment>
<reference evidence="7 8" key="1">
    <citation type="submission" date="2018-03" db="EMBL/GenBank/DDBJ databases">
        <title>Rhodobacter veldkampii.</title>
        <authorList>
            <person name="Meyer T.E."/>
            <person name="Miller S."/>
            <person name="Lodha T."/>
            <person name="Gandham S."/>
            <person name="Chintalapati S."/>
            <person name="Chintalapati V.R."/>
        </authorList>
    </citation>
    <scope>NUCLEOTIDE SEQUENCE [LARGE SCALE GENOMIC DNA]</scope>
    <source>
        <strain evidence="7 8">DSM 11550</strain>
    </source>
</reference>